<dbReference type="EMBL" id="AP021875">
    <property type="protein sequence ID" value="BBO74841.1"/>
    <property type="molecule type" value="Genomic_DNA"/>
</dbReference>
<dbReference type="OrthoDB" id="9812192at2"/>
<evidence type="ECO:0000313" key="2">
    <source>
        <dbReference type="EMBL" id="BBO74841.1"/>
    </source>
</evidence>
<dbReference type="InterPro" id="IPR011008">
    <property type="entry name" value="Dimeric_a/b-barrel"/>
</dbReference>
<dbReference type="Pfam" id="PF03992">
    <property type="entry name" value="ABM"/>
    <property type="match status" value="1"/>
</dbReference>
<feature type="domain" description="ABM" evidence="1">
    <location>
        <begin position="17"/>
        <end position="85"/>
    </location>
</feature>
<sequence>MDHPNQQKQSFAVHSTIRMLIPINKQSEALDILGAVSAQVQFEPNCIFSRLYRGVDDVRAIMIEERWTSDEFVLQHLKSDAYRRILMVIEMAEEPPEIRFDIIRESTGVETIENARQSVA</sequence>
<name>A0A5K7Z5E0_9BACT</name>
<accession>A0A5K7Z5E0</accession>
<evidence type="ECO:0000313" key="3">
    <source>
        <dbReference type="Proteomes" id="UP000427769"/>
    </source>
</evidence>
<protein>
    <recommendedName>
        <fullName evidence="1">ABM domain-containing protein</fullName>
    </recommendedName>
</protein>
<gene>
    <name evidence="2" type="ORF">DSCW_22580</name>
</gene>
<dbReference type="KEGG" id="dwd:DSCW_22580"/>
<dbReference type="SUPFAM" id="SSF54909">
    <property type="entry name" value="Dimeric alpha+beta barrel"/>
    <property type="match status" value="1"/>
</dbReference>
<reference evidence="2 3" key="1">
    <citation type="submission" date="2019-11" db="EMBL/GenBank/DDBJ databases">
        <title>Comparative genomics of hydrocarbon-degrading Desulfosarcina strains.</title>
        <authorList>
            <person name="Watanabe M."/>
            <person name="Kojima H."/>
            <person name="Fukui M."/>
        </authorList>
    </citation>
    <scope>NUCLEOTIDE SEQUENCE [LARGE SCALE GENOMIC DNA]</scope>
    <source>
        <strain evidence="2 3">PP31</strain>
    </source>
</reference>
<dbReference type="Proteomes" id="UP000427769">
    <property type="component" value="Chromosome"/>
</dbReference>
<dbReference type="Gene3D" id="3.30.70.100">
    <property type="match status" value="1"/>
</dbReference>
<proteinExistence type="predicted"/>
<keyword evidence="3" id="KW-1185">Reference proteome</keyword>
<dbReference type="AlphaFoldDB" id="A0A5K7Z5E0"/>
<dbReference type="RefSeq" id="WP_155303819.1">
    <property type="nucleotide sequence ID" value="NZ_AP021875.1"/>
</dbReference>
<dbReference type="InterPro" id="IPR007138">
    <property type="entry name" value="ABM_dom"/>
</dbReference>
<organism evidence="2 3">
    <name type="scientific">Desulfosarcina widdelii</name>
    <dbReference type="NCBI Taxonomy" id="947919"/>
    <lineage>
        <taxon>Bacteria</taxon>
        <taxon>Pseudomonadati</taxon>
        <taxon>Thermodesulfobacteriota</taxon>
        <taxon>Desulfobacteria</taxon>
        <taxon>Desulfobacterales</taxon>
        <taxon>Desulfosarcinaceae</taxon>
        <taxon>Desulfosarcina</taxon>
    </lineage>
</organism>
<evidence type="ECO:0000259" key="1">
    <source>
        <dbReference type="Pfam" id="PF03992"/>
    </source>
</evidence>